<evidence type="ECO:0000313" key="3">
    <source>
        <dbReference type="Proteomes" id="UP000596742"/>
    </source>
</evidence>
<comment type="caution">
    <text evidence="2">The sequence shown here is derived from an EMBL/GenBank/DDBJ whole genome shotgun (WGS) entry which is preliminary data.</text>
</comment>
<proteinExistence type="predicted"/>
<feature type="transmembrane region" description="Helical" evidence="1">
    <location>
        <begin position="236"/>
        <end position="257"/>
    </location>
</feature>
<gene>
    <name evidence="2" type="ORF">MGAL_10B070821</name>
</gene>
<feature type="transmembrane region" description="Helical" evidence="1">
    <location>
        <begin position="202"/>
        <end position="224"/>
    </location>
</feature>
<sequence>MASKTYEDELTGNELANLYTFIQIIQVGKENLQTDDQIEKTESYLHAYIQNALNDHPLNSLRHPNVQLPFYDARLDIERDDIISTRMYMINFQILSLRYWNKNARKKLMEKYFQKLQTNVTTARLVSEKIVESLSSFTRDPTSNDALAHRDEPEYSNIPGDNFLKKILNYWLIVPRTQWDISDVLHQMYTFDIFHQGFFSKYVHFFTIPTNVLLLMVFLAQFNIPTLGELRYGNVFAVNLALVLFGIFGVAYVIIGVRQNSWEWGVATFGVLAILNMAGNVWYYSYRAIDNRWYNPTNIYSNPLVWSYIVSFMQTASHLVVPQLPPNVTGTNYWESYTSFFTIKRKTKESTIKHMVFLSLSVVLFPVLFVFDEWVSSPRLLGTEVLYIMTGIGYRPKIFQRYFRVVEKAVLHGNPIIDRFPTNYNDLRFDTAEPIQSKKENGFVSENKSAKSSADD</sequence>
<keyword evidence="3" id="KW-1185">Reference proteome</keyword>
<feature type="transmembrane region" description="Helical" evidence="1">
    <location>
        <begin position="264"/>
        <end position="284"/>
    </location>
</feature>
<dbReference type="EMBL" id="UYJE01001106">
    <property type="protein sequence ID" value="VDH99192.1"/>
    <property type="molecule type" value="Genomic_DNA"/>
</dbReference>
<dbReference type="OrthoDB" id="6052952at2759"/>
<dbReference type="AlphaFoldDB" id="A0A8B6C427"/>
<dbReference type="Proteomes" id="UP000596742">
    <property type="component" value="Unassembled WGS sequence"/>
</dbReference>
<evidence type="ECO:0000313" key="2">
    <source>
        <dbReference type="EMBL" id="VDH99192.1"/>
    </source>
</evidence>
<feature type="transmembrane region" description="Helical" evidence="1">
    <location>
        <begin position="354"/>
        <end position="371"/>
    </location>
</feature>
<protein>
    <submittedName>
        <fullName evidence="2">Uncharacterized protein</fullName>
    </submittedName>
</protein>
<keyword evidence="1" id="KW-1133">Transmembrane helix</keyword>
<name>A0A8B6C427_MYTGA</name>
<keyword evidence="1" id="KW-0472">Membrane</keyword>
<reference evidence="2" key="1">
    <citation type="submission" date="2018-11" db="EMBL/GenBank/DDBJ databases">
        <authorList>
            <person name="Alioto T."/>
            <person name="Alioto T."/>
        </authorList>
    </citation>
    <scope>NUCLEOTIDE SEQUENCE</scope>
</reference>
<organism evidence="2 3">
    <name type="scientific">Mytilus galloprovincialis</name>
    <name type="common">Mediterranean mussel</name>
    <dbReference type="NCBI Taxonomy" id="29158"/>
    <lineage>
        <taxon>Eukaryota</taxon>
        <taxon>Metazoa</taxon>
        <taxon>Spiralia</taxon>
        <taxon>Lophotrochozoa</taxon>
        <taxon>Mollusca</taxon>
        <taxon>Bivalvia</taxon>
        <taxon>Autobranchia</taxon>
        <taxon>Pteriomorphia</taxon>
        <taxon>Mytilida</taxon>
        <taxon>Mytiloidea</taxon>
        <taxon>Mytilidae</taxon>
        <taxon>Mytilinae</taxon>
        <taxon>Mytilus</taxon>
    </lineage>
</organism>
<keyword evidence="1" id="KW-0812">Transmembrane</keyword>
<evidence type="ECO:0000256" key="1">
    <source>
        <dbReference type="SAM" id="Phobius"/>
    </source>
</evidence>
<accession>A0A8B6C427</accession>